<protein>
    <submittedName>
        <fullName evidence="2">Uncharacterized protein</fullName>
    </submittedName>
</protein>
<proteinExistence type="predicted"/>
<evidence type="ECO:0000313" key="3">
    <source>
        <dbReference type="Proteomes" id="UP000054683"/>
    </source>
</evidence>
<name>A0A158G689_9BURK</name>
<organism evidence="2 3">
    <name type="scientific">Caballeronia udeis</name>
    <dbReference type="NCBI Taxonomy" id="1232866"/>
    <lineage>
        <taxon>Bacteria</taxon>
        <taxon>Pseudomonadati</taxon>
        <taxon>Pseudomonadota</taxon>
        <taxon>Betaproteobacteria</taxon>
        <taxon>Burkholderiales</taxon>
        <taxon>Burkholderiaceae</taxon>
        <taxon>Caballeronia</taxon>
    </lineage>
</organism>
<sequence length="41" mass="4309">MMATATRSPAPGSGERSERLLPDGVSKRFGAVTALETMTLD</sequence>
<reference evidence="2 3" key="1">
    <citation type="submission" date="2016-01" db="EMBL/GenBank/DDBJ databases">
        <authorList>
            <person name="Oliw E.H."/>
        </authorList>
    </citation>
    <scope>NUCLEOTIDE SEQUENCE [LARGE SCALE GENOMIC DNA]</scope>
    <source>
        <strain evidence="2">LMG 27134</strain>
    </source>
</reference>
<dbReference type="AlphaFoldDB" id="A0A158G689"/>
<dbReference type="Proteomes" id="UP000054683">
    <property type="component" value="Unassembled WGS sequence"/>
</dbReference>
<evidence type="ECO:0000256" key="1">
    <source>
        <dbReference type="SAM" id="MobiDB-lite"/>
    </source>
</evidence>
<evidence type="ECO:0000313" key="2">
    <source>
        <dbReference type="EMBL" id="SAL27377.1"/>
    </source>
</evidence>
<accession>A0A158G689</accession>
<dbReference type="RefSeq" id="WP_269447476.1">
    <property type="nucleotide sequence ID" value="NZ_FCOK02000010.1"/>
</dbReference>
<gene>
    <name evidence="2" type="ORF">AWB69_02094</name>
</gene>
<feature type="region of interest" description="Disordered" evidence="1">
    <location>
        <begin position="1"/>
        <end position="25"/>
    </location>
</feature>
<dbReference type="EMBL" id="FCOK02000010">
    <property type="protein sequence ID" value="SAL27377.1"/>
    <property type="molecule type" value="Genomic_DNA"/>
</dbReference>